<gene>
    <name evidence="1" type="ORF">CR103_19710</name>
</gene>
<organism evidence="1 2">
    <name type="scientific">Massilia psychrophila</name>
    <dbReference type="NCBI Taxonomy" id="1603353"/>
    <lineage>
        <taxon>Bacteria</taxon>
        <taxon>Pseudomonadati</taxon>
        <taxon>Pseudomonadota</taxon>
        <taxon>Betaproteobacteria</taxon>
        <taxon>Burkholderiales</taxon>
        <taxon>Oxalobacteraceae</taxon>
        <taxon>Telluria group</taxon>
        <taxon>Massilia</taxon>
    </lineage>
</organism>
<comment type="caution">
    <text evidence="1">The sequence shown here is derived from an EMBL/GenBank/DDBJ whole genome shotgun (WGS) entry which is preliminary data.</text>
</comment>
<proteinExistence type="predicted"/>
<evidence type="ECO:0000313" key="2">
    <source>
        <dbReference type="Proteomes" id="UP000228593"/>
    </source>
</evidence>
<dbReference type="Proteomes" id="UP000228593">
    <property type="component" value="Unassembled WGS sequence"/>
</dbReference>
<dbReference type="EMBL" id="PDOB01000047">
    <property type="protein sequence ID" value="PIL38110.1"/>
    <property type="molecule type" value="Genomic_DNA"/>
</dbReference>
<sequence length="105" mass="11823">MSDTPFYEKHVFICMNAREDGRPCCGERGAQAAQKHAKTRIKQLGLNGHTKIRINQAGCLDRCDEGPVMVVYPEGTWYTYIDNSDIDEIIDSHLVGGKVVERLKI</sequence>
<reference evidence="1 2" key="1">
    <citation type="submission" date="2017-10" db="EMBL/GenBank/DDBJ databases">
        <title>Massilia psychrophilum sp. nov., a novel purple-pigmented bacterium isolated from Tianshan glacier, Xinjiang Municipality, China.</title>
        <authorList>
            <person name="Wang H."/>
        </authorList>
    </citation>
    <scope>NUCLEOTIDE SEQUENCE [LARGE SCALE GENOMIC DNA]</scope>
    <source>
        <strain evidence="1 2">JCM 30813</strain>
    </source>
</reference>
<dbReference type="InterPro" id="IPR036249">
    <property type="entry name" value="Thioredoxin-like_sf"/>
</dbReference>
<dbReference type="CDD" id="cd02980">
    <property type="entry name" value="TRX_Fd_family"/>
    <property type="match status" value="1"/>
</dbReference>
<protein>
    <submittedName>
        <fullName evidence="1">Ferredoxin</fullName>
    </submittedName>
</protein>
<name>A0A2G8SWF3_9BURK</name>
<dbReference type="Gene3D" id="3.40.30.10">
    <property type="entry name" value="Glutaredoxin"/>
    <property type="match status" value="1"/>
</dbReference>
<dbReference type="AlphaFoldDB" id="A0A2G8SWF3"/>
<dbReference type="OrthoDB" id="9800597at2"/>
<dbReference type="RefSeq" id="WP_099917638.1">
    <property type="nucleotide sequence ID" value="NZ_BMHS01000035.1"/>
</dbReference>
<evidence type="ECO:0000313" key="1">
    <source>
        <dbReference type="EMBL" id="PIL38110.1"/>
    </source>
</evidence>
<accession>A0A2G8SWF3</accession>
<keyword evidence="2" id="KW-1185">Reference proteome</keyword>
<dbReference type="SUPFAM" id="SSF52833">
    <property type="entry name" value="Thioredoxin-like"/>
    <property type="match status" value="1"/>
</dbReference>